<evidence type="ECO:0000256" key="5">
    <source>
        <dbReference type="PIRSR" id="PIRSR000097-2"/>
    </source>
</evidence>
<evidence type="ECO:0000256" key="1">
    <source>
        <dbReference type="ARBA" id="ARBA00007905"/>
    </source>
</evidence>
<keyword evidence="10" id="KW-1185">Reference proteome</keyword>
<proteinExistence type="inferred from homology"/>
<organism evidence="9 10">
    <name type="scientific">Actinorhabdospora filicis</name>
    <dbReference type="NCBI Taxonomy" id="1785913"/>
    <lineage>
        <taxon>Bacteria</taxon>
        <taxon>Bacillati</taxon>
        <taxon>Actinomycetota</taxon>
        <taxon>Actinomycetes</taxon>
        <taxon>Micromonosporales</taxon>
        <taxon>Micromonosporaceae</taxon>
        <taxon>Actinorhabdospora</taxon>
    </lineage>
</organism>
<dbReference type="InterPro" id="IPR023210">
    <property type="entry name" value="NADP_OxRdtase_dom"/>
</dbReference>
<gene>
    <name evidence="9" type="ORF">Afil01_36230</name>
</gene>
<evidence type="ECO:0000256" key="7">
    <source>
        <dbReference type="SAM" id="MobiDB-lite"/>
    </source>
</evidence>
<dbReference type="FunFam" id="3.20.20.100:FF:000002">
    <property type="entry name" value="2,5-diketo-D-gluconic acid reductase A"/>
    <property type="match status" value="1"/>
</dbReference>
<dbReference type="PRINTS" id="PR00069">
    <property type="entry name" value="ALDKETRDTASE"/>
</dbReference>
<dbReference type="GO" id="GO:0016616">
    <property type="term" value="F:oxidoreductase activity, acting on the CH-OH group of donors, NAD or NADP as acceptor"/>
    <property type="evidence" value="ECO:0007669"/>
    <property type="project" value="UniProtKB-ARBA"/>
</dbReference>
<comment type="caution">
    <text evidence="9">The sequence shown here is derived from an EMBL/GenBank/DDBJ whole genome shotgun (WGS) entry which is preliminary data.</text>
</comment>
<feature type="site" description="Lowers pKa of active site Tyr" evidence="6">
    <location>
        <position position="67"/>
    </location>
</feature>
<protein>
    <submittedName>
        <fullName evidence="9">Oxidoreductase</fullName>
    </submittedName>
</protein>
<sequence length="271" mass="29551">MRFSEMPRIGLGTSQLHGDELARVLAAGFEAGYRWVDTAARYGNEAGVGAAVRASGLPREDVWVTTKVWNDHHGYEAVLADFGTSMRELGLERVDLYLIHWPVASRDLYAESWRALLRLREEGLVDHIGVSNFQIPHLERLFAETGVYPLVNQVEAHPFLGQVPLRAFHAAHGIQTQAWSALNKGRGLDDPVITGIAGEIGASPAQVVLAWHLARGTRPITKSGKPERLAAGIAALDLRLSDAQVAAIDALDRGERGGPDPDTMELMEASR</sequence>
<dbReference type="EMBL" id="BSTX01000002">
    <property type="protein sequence ID" value="GLZ78816.1"/>
    <property type="molecule type" value="Genomic_DNA"/>
</dbReference>
<evidence type="ECO:0000256" key="4">
    <source>
        <dbReference type="PIRSR" id="PIRSR000097-1"/>
    </source>
</evidence>
<name>A0A9W6WAP8_9ACTN</name>
<dbReference type="AlphaFoldDB" id="A0A9W6WAP8"/>
<evidence type="ECO:0000256" key="6">
    <source>
        <dbReference type="PIRSR" id="PIRSR000097-3"/>
    </source>
</evidence>
<accession>A0A9W6WAP8</accession>
<feature type="domain" description="NADP-dependent oxidoreductase" evidence="8">
    <location>
        <begin position="8"/>
        <end position="252"/>
    </location>
</feature>
<dbReference type="Pfam" id="PF00248">
    <property type="entry name" value="Aldo_ket_red"/>
    <property type="match status" value="1"/>
</dbReference>
<dbReference type="PANTHER" id="PTHR43827:SF3">
    <property type="entry name" value="NADP-DEPENDENT OXIDOREDUCTASE DOMAIN-CONTAINING PROTEIN"/>
    <property type="match status" value="1"/>
</dbReference>
<evidence type="ECO:0000313" key="9">
    <source>
        <dbReference type="EMBL" id="GLZ78816.1"/>
    </source>
</evidence>
<dbReference type="PANTHER" id="PTHR43827">
    <property type="entry name" value="2,5-DIKETO-D-GLUCONIC ACID REDUCTASE"/>
    <property type="match status" value="1"/>
</dbReference>
<dbReference type="InterPro" id="IPR036812">
    <property type="entry name" value="NAD(P)_OxRdtase_dom_sf"/>
</dbReference>
<keyword evidence="2" id="KW-0521">NADP</keyword>
<dbReference type="PIRSF" id="PIRSF000097">
    <property type="entry name" value="AKR"/>
    <property type="match status" value="1"/>
</dbReference>
<evidence type="ECO:0000313" key="10">
    <source>
        <dbReference type="Proteomes" id="UP001165079"/>
    </source>
</evidence>
<feature type="binding site" evidence="5">
    <location>
        <position position="100"/>
    </location>
    <ligand>
        <name>substrate</name>
    </ligand>
</feature>
<reference evidence="9" key="1">
    <citation type="submission" date="2023-03" db="EMBL/GenBank/DDBJ databases">
        <title>Actinorhabdospora filicis NBRC 111898.</title>
        <authorList>
            <person name="Ichikawa N."/>
            <person name="Sato H."/>
            <person name="Tonouchi N."/>
        </authorList>
    </citation>
    <scope>NUCLEOTIDE SEQUENCE</scope>
    <source>
        <strain evidence="9">NBRC 111898</strain>
    </source>
</reference>
<dbReference type="RefSeq" id="WP_285663954.1">
    <property type="nucleotide sequence ID" value="NZ_BSTX01000002.1"/>
</dbReference>
<dbReference type="InterPro" id="IPR020471">
    <property type="entry name" value="AKR"/>
</dbReference>
<feature type="region of interest" description="Disordered" evidence="7">
    <location>
        <begin position="252"/>
        <end position="271"/>
    </location>
</feature>
<comment type="similarity">
    <text evidence="1">Belongs to the aldo/keto reductase family.</text>
</comment>
<evidence type="ECO:0000256" key="2">
    <source>
        <dbReference type="ARBA" id="ARBA00022857"/>
    </source>
</evidence>
<evidence type="ECO:0000259" key="8">
    <source>
        <dbReference type="Pfam" id="PF00248"/>
    </source>
</evidence>
<dbReference type="Gene3D" id="3.20.20.100">
    <property type="entry name" value="NADP-dependent oxidoreductase domain"/>
    <property type="match status" value="1"/>
</dbReference>
<evidence type="ECO:0000256" key="3">
    <source>
        <dbReference type="ARBA" id="ARBA00023002"/>
    </source>
</evidence>
<keyword evidence="3" id="KW-0560">Oxidoreductase</keyword>
<feature type="active site" description="Proton donor" evidence="4">
    <location>
        <position position="42"/>
    </location>
</feature>
<dbReference type="Proteomes" id="UP001165079">
    <property type="component" value="Unassembled WGS sequence"/>
</dbReference>
<dbReference type="SUPFAM" id="SSF51430">
    <property type="entry name" value="NAD(P)-linked oxidoreductase"/>
    <property type="match status" value="1"/>
</dbReference>